<dbReference type="GO" id="GO:0003677">
    <property type="term" value="F:DNA binding"/>
    <property type="evidence" value="ECO:0007669"/>
    <property type="project" value="UniProtKB-UniRule"/>
</dbReference>
<keyword evidence="2 6" id="KW-0963">Cytoplasm</keyword>
<dbReference type="Proteomes" id="UP000178419">
    <property type="component" value="Unassembled WGS sequence"/>
</dbReference>
<comment type="subcellular location">
    <subcellularLocation>
        <location evidence="6">Cytoplasm</location>
    </subcellularLocation>
</comment>
<gene>
    <name evidence="9" type="ORF">A2714_01990</name>
</gene>
<dbReference type="InterPro" id="IPR048300">
    <property type="entry name" value="TACO1_YebC-like_2nd/3rd_dom"/>
</dbReference>
<dbReference type="Pfam" id="PF01709">
    <property type="entry name" value="Transcrip_reg"/>
    <property type="match status" value="1"/>
</dbReference>
<dbReference type="Pfam" id="PF20772">
    <property type="entry name" value="TACO1_YebC_N"/>
    <property type="match status" value="1"/>
</dbReference>
<proteinExistence type="inferred from homology"/>
<dbReference type="HAMAP" id="MF_00693">
    <property type="entry name" value="Transcrip_reg_TACO1"/>
    <property type="match status" value="1"/>
</dbReference>
<dbReference type="GO" id="GO:0005829">
    <property type="term" value="C:cytosol"/>
    <property type="evidence" value="ECO:0007669"/>
    <property type="project" value="TreeGrafter"/>
</dbReference>
<reference evidence="9 10" key="1">
    <citation type="journal article" date="2016" name="Nat. Commun.">
        <title>Thousands of microbial genomes shed light on interconnected biogeochemical processes in an aquifer system.</title>
        <authorList>
            <person name="Anantharaman K."/>
            <person name="Brown C.T."/>
            <person name="Hug L.A."/>
            <person name="Sharon I."/>
            <person name="Castelle C.J."/>
            <person name="Probst A.J."/>
            <person name="Thomas B.C."/>
            <person name="Singh A."/>
            <person name="Wilkins M.J."/>
            <person name="Karaoz U."/>
            <person name="Brodie E.L."/>
            <person name="Williams K.H."/>
            <person name="Hubbard S.S."/>
            <person name="Banfield J.F."/>
        </authorList>
    </citation>
    <scope>NUCLEOTIDE SEQUENCE [LARGE SCALE GENOMIC DNA]</scope>
</reference>
<evidence type="ECO:0000259" key="7">
    <source>
        <dbReference type="Pfam" id="PF01709"/>
    </source>
</evidence>
<dbReference type="Gene3D" id="3.30.70.980">
    <property type="match status" value="2"/>
</dbReference>
<dbReference type="NCBIfam" id="NF001030">
    <property type="entry name" value="PRK00110.1"/>
    <property type="match status" value="1"/>
</dbReference>
<keyword evidence="3 6" id="KW-0805">Transcription regulation</keyword>
<comment type="similarity">
    <text evidence="1 6">Belongs to the TACO1 family.</text>
</comment>
<evidence type="ECO:0000313" key="9">
    <source>
        <dbReference type="EMBL" id="OGM21080.1"/>
    </source>
</evidence>
<keyword evidence="4 6" id="KW-0238">DNA-binding</keyword>
<evidence type="ECO:0000256" key="4">
    <source>
        <dbReference type="ARBA" id="ARBA00023125"/>
    </source>
</evidence>
<evidence type="ECO:0000256" key="2">
    <source>
        <dbReference type="ARBA" id="ARBA00022490"/>
    </source>
</evidence>
<accession>A0A1F7Y1N4</accession>
<dbReference type="NCBIfam" id="NF009044">
    <property type="entry name" value="PRK12378.1"/>
    <property type="match status" value="1"/>
</dbReference>
<feature type="domain" description="TACO1/YebC-like N-terminal" evidence="8">
    <location>
        <begin position="5"/>
        <end position="76"/>
    </location>
</feature>
<dbReference type="InterPro" id="IPR017856">
    <property type="entry name" value="Integrase-like_N"/>
</dbReference>
<dbReference type="AlphaFoldDB" id="A0A1F7Y1N4"/>
<dbReference type="PANTHER" id="PTHR12532:SF6">
    <property type="entry name" value="TRANSCRIPTIONAL REGULATORY PROTEIN YEBC-RELATED"/>
    <property type="match status" value="1"/>
</dbReference>
<evidence type="ECO:0000313" key="10">
    <source>
        <dbReference type="Proteomes" id="UP000178419"/>
    </source>
</evidence>
<organism evidence="9 10">
    <name type="scientific">Candidatus Woesebacteria bacterium RIFCSPHIGHO2_01_FULL_38_9</name>
    <dbReference type="NCBI Taxonomy" id="1802492"/>
    <lineage>
        <taxon>Bacteria</taxon>
        <taxon>Candidatus Woeseibacteriota</taxon>
    </lineage>
</organism>
<feature type="domain" description="TACO1/YebC-like second and third" evidence="7">
    <location>
        <begin position="81"/>
        <end position="236"/>
    </location>
</feature>
<dbReference type="InterPro" id="IPR002876">
    <property type="entry name" value="Transcrip_reg_TACO1-like"/>
</dbReference>
<dbReference type="NCBIfam" id="TIGR01033">
    <property type="entry name" value="YebC/PmpR family DNA-binding transcriptional regulator"/>
    <property type="match status" value="1"/>
</dbReference>
<dbReference type="EMBL" id="MGGE01000027">
    <property type="protein sequence ID" value="OGM21080.1"/>
    <property type="molecule type" value="Genomic_DNA"/>
</dbReference>
<evidence type="ECO:0000256" key="1">
    <source>
        <dbReference type="ARBA" id="ARBA00008724"/>
    </source>
</evidence>
<evidence type="ECO:0000259" key="8">
    <source>
        <dbReference type="Pfam" id="PF20772"/>
    </source>
</evidence>
<dbReference type="Gene3D" id="1.10.10.200">
    <property type="match status" value="1"/>
</dbReference>
<dbReference type="InterPro" id="IPR049083">
    <property type="entry name" value="TACO1_YebC_N"/>
</dbReference>
<dbReference type="GO" id="GO:0006355">
    <property type="term" value="P:regulation of DNA-templated transcription"/>
    <property type="evidence" value="ECO:0007669"/>
    <property type="project" value="UniProtKB-UniRule"/>
</dbReference>
<dbReference type="PANTHER" id="PTHR12532">
    <property type="entry name" value="TRANSLATIONAL ACTIVATOR OF CYTOCHROME C OXIDASE 1"/>
    <property type="match status" value="1"/>
</dbReference>
<dbReference type="FunFam" id="1.10.10.200:FF:000002">
    <property type="entry name" value="Probable transcriptional regulatory protein CLM62_37755"/>
    <property type="match status" value="1"/>
</dbReference>
<sequence>MSGHSHYATIKRQKGLRDSLKGQIFSRLARAIQIAVKAGGGIDPDSNARLRVAVEAARSSNMPKENIERAISKGAKEGENLEEIKYEGFGPGGIAIIVEAATDSRNRTGQEIKNIFERVGGNLAGPGSVSFNFEPKGLLLLEKQENLDSQMLSLIDLGVEDIVETEDGLEVYVSPDKLTETRDSLQNAQFKIMSYELFEKPKNSQVISDPIAAHKVLNFLDTLENQDDVQKVYANIDIPQEILKNLNSIS</sequence>
<evidence type="ECO:0000256" key="6">
    <source>
        <dbReference type="HAMAP-Rule" id="MF_00693"/>
    </source>
</evidence>
<keyword evidence="5 6" id="KW-0804">Transcription</keyword>
<evidence type="ECO:0000256" key="5">
    <source>
        <dbReference type="ARBA" id="ARBA00023163"/>
    </source>
</evidence>
<name>A0A1F7Y1N4_9BACT</name>
<dbReference type="InterPro" id="IPR026564">
    <property type="entry name" value="Transcrip_reg_TACO1-like_dom3"/>
</dbReference>
<evidence type="ECO:0000256" key="3">
    <source>
        <dbReference type="ARBA" id="ARBA00023015"/>
    </source>
</evidence>
<protein>
    <recommendedName>
        <fullName evidence="6">Probable transcriptional regulatory protein A2714_01990</fullName>
    </recommendedName>
</protein>
<comment type="caution">
    <text evidence="9">The sequence shown here is derived from an EMBL/GenBank/DDBJ whole genome shotgun (WGS) entry which is preliminary data.</text>
</comment>
<dbReference type="SUPFAM" id="SSF75625">
    <property type="entry name" value="YebC-like"/>
    <property type="match status" value="1"/>
</dbReference>
<dbReference type="InterPro" id="IPR029072">
    <property type="entry name" value="YebC-like"/>
</dbReference>